<evidence type="ECO:0000313" key="3">
    <source>
        <dbReference type="Proteomes" id="UP000009168"/>
    </source>
</evidence>
<dbReference type="Proteomes" id="UP000009168">
    <property type="component" value="Unassembled WGS sequence"/>
</dbReference>
<proteinExistence type="predicted"/>
<keyword evidence="3" id="KW-1185">Reference proteome</keyword>
<protein>
    <submittedName>
        <fullName evidence="2">Transmembrane protein, putative</fullName>
    </submittedName>
</protein>
<keyword evidence="1 2" id="KW-0812">Transmembrane</keyword>
<gene>
    <name evidence="2" type="ORF">TTHERM_00467610</name>
</gene>
<feature type="transmembrane region" description="Helical" evidence="1">
    <location>
        <begin position="94"/>
        <end position="112"/>
    </location>
</feature>
<dbReference type="KEGG" id="tet:TTHERM_00467610"/>
<keyword evidence="1" id="KW-1133">Transmembrane helix</keyword>
<accession>I7MAL2</accession>
<dbReference type="InParanoid" id="I7MAL2"/>
<dbReference type="GeneID" id="7826170"/>
<evidence type="ECO:0000256" key="1">
    <source>
        <dbReference type="SAM" id="Phobius"/>
    </source>
</evidence>
<keyword evidence="1" id="KW-0472">Membrane</keyword>
<evidence type="ECO:0000313" key="2">
    <source>
        <dbReference type="EMBL" id="EAS04812.3"/>
    </source>
</evidence>
<dbReference type="AlphaFoldDB" id="I7MAL2"/>
<sequence>MKISSNQFISFYRCLFVCLFVSEKQLFLFETKNINITFALFKIKLSQQRFIDSNIQKFREMLITFLFILSLTAVVVYASVMIWKTDYSQKEKKILIGILFGLLVLVIIVNEAKNQNYISFSLLGLHEADCSQKFFSILETQQNILTHKYPLLHMNFKHVPDQIKENFGNIDQMPEQIASSFFYLSISDENSGASHTMKHYAEQLQKNNIPVLYFRLTKQIKNAQDLENLLQIKGIEIIQKTIAKFNKYRNVIPFILIDNYQLAFNDGKDKENYSILTNLLVELYFQYQVKIILHTHNKNAITQIMQVPRIYQVLDIIKYKSISPQLAFEYIKEYYSESVKGVKQEQLQQIDDFVGLNYEILYKFTESFEKYQGEEQKFIESLLQEYQEILNKEQNLKDILYITKEVKELKQKVKSSNKIIHFSELKSKNIQNLLQLIDKYEQEGYLWIEQGYVNFYKPVLNSLFI</sequence>
<organism evidence="2 3">
    <name type="scientific">Tetrahymena thermophila (strain SB210)</name>
    <dbReference type="NCBI Taxonomy" id="312017"/>
    <lineage>
        <taxon>Eukaryota</taxon>
        <taxon>Sar</taxon>
        <taxon>Alveolata</taxon>
        <taxon>Ciliophora</taxon>
        <taxon>Intramacronucleata</taxon>
        <taxon>Oligohymenophorea</taxon>
        <taxon>Hymenostomatida</taxon>
        <taxon>Tetrahymenina</taxon>
        <taxon>Tetrahymenidae</taxon>
        <taxon>Tetrahymena</taxon>
    </lineage>
</organism>
<dbReference type="EMBL" id="GG662441">
    <property type="protein sequence ID" value="EAS04812.3"/>
    <property type="molecule type" value="Genomic_DNA"/>
</dbReference>
<dbReference type="RefSeq" id="XP_001025057.3">
    <property type="nucleotide sequence ID" value="XM_001025057.3"/>
</dbReference>
<reference evidence="3" key="1">
    <citation type="journal article" date="2006" name="PLoS Biol.">
        <title>Macronuclear genome sequence of the ciliate Tetrahymena thermophila, a model eukaryote.</title>
        <authorList>
            <person name="Eisen J.A."/>
            <person name="Coyne R.S."/>
            <person name="Wu M."/>
            <person name="Wu D."/>
            <person name="Thiagarajan M."/>
            <person name="Wortman J.R."/>
            <person name="Badger J.H."/>
            <person name="Ren Q."/>
            <person name="Amedeo P."/>
            <person name="Jones K.M."/>
            <person name="Tallon L.J."/>
            <person name="Delcher A.L."/>
            <person name="Salzberg S.L."/>
            <person name="Silva J.C."/>
            <person name="Haas B.J."/>
            <person name="Majoros W.H."/>
            <person name="Farzad M."/>
            <person name="Carlton J.M."/>
            <person name="Smith R.K. Jr."/>
            <person name="Garg J."/>
            <person name="Pearlman R.E."/>
            <person name="Karrer K.M."/>
            <person name="Sun L."/>
            <person name="Manning G."/>
            <person name="Elde N.C."/>
            <person name="Turkewitz A.P."/>
            <person name="Asai D.J."/>
            <person name="Wilkes D.E."/>
            <person name="Wang Y."/>
            <person name="Cai H."/>
            <person name="Collins K."/>
            <person name="Stewart B.A."/>
            <person name="Lee S.R."/>
            <person name="Wilamowska K."/>
            <person name="Weinberg Z."/>
            <person name="Ruzzo W.L."/>
            <person name="Wloga D."/>
            <person name="Gaertig J."/>
            <person name="Frankel J."/>
            <person name="Tsao C.-C."/>
            <person name="Gorovsky M.A."/>
            <person name="Keeling P.J."/>
            <person name="Waller R.F."/>
            <person name="Patron N.J."/>
            <person name="Cherry J.M."/>
            <person name="Stover N.A."/>
            <person name="Krieger C.J."/>
            <person name="del Toro C."/>
            <person name="Ryder H.F."/>
            <person name="Williamson S.C."/>
            <person name="Barbeau R.A."/>
            <person name="Hamilton E.P."/>
            <person name="Orias E."/>
        </authorList>
    </citation>
    <scope>NUCLEOTIDE SEQUENCE [LARGE SCALE GENOMIC DNA]</scope>
    <source>
        <strain evidence="3">SB210</strain>
    </source>
</reference>
<feature type="transmembrane region" description="Helical" evidence="1">
    <location>
        <begin position="62"/>
        <end position="82"/>
    </location>
</feature>
<name>I7MAL2_TETTS</name>